<accession>Q21E27</accession>
<gene>
    <name evidence="4" type="ordered locus">Sde_3797</name>
</gene>
<dbReference type="Pfam" id="PF02397">
    <property type="entry name" value="Bac_transf"/>
    <property type="match status" value="1"/>
</dbReference>
<organism evidence="4 5">
    <name type="scientific">Saccharophagus degradans (strain 2-40 / ATCC 43961 / DSM 17024)</name>
    <dbReference type="NCBI Taxonomy" id="203122"/>
    <lineage>
        <taxon>Bacteria</taxon>
        <taxon>Pseudomonadati</taxon>
        <taxon>Pseudomonadota</taxon>
        <taxon>Gammaproteobacteria</taxon>
        <taxon>Cellvibrionales</taxon>
        <taxon>Cellvibrionaceae</taxon>
        <taxon>Saccharophagus</taxon>
    </lineage>
</organism>
<dbReference type="STRING" id="203122.Sde_3797"/>
<dbReference type="InterPro" id="IPR003362">
    <property type="entry name" value="Bact_transf"/>
</dbReference>
<dbReference type="PANTHER" id="PTHR30576:SF10">
    <property type="entry name" value="SLL5057 PROTEIN"/>
    <property type="match status" value="1"/>
</dbReference>
<feature type="domain" description="Bacterial sugar transferase" evidence="3">
    <location>
        <begin position="37"/>
        <end position="220"/>
    </location>
</feature>
<dbReference type="EC" id="2.7.8.6" evidence="4"/>
<keyword evidence="2" id="KW-0472">Membrane</keyword>
<reference evidence="4 5" key="1">
    <citation type="journal article" date="2008" name="PLoS Genet.">
        <title>Complete genome sequence of the complex carbohydrate-degrading marine bacterium, Saccharophagus degradans strain 2-40 T.</title>
        <authorList>
            <person name="Weiner R.M."/>
            <person name="Taylor L.E.II."/>
            <person name="Henrissat B."/>
            <person name="Hauser L."/>
            <person name="Land M."/>
            <person name="Coutinho P.M."/>
            <person name="Rancurel C."/>
            <person name="Saunders E.H."/>
            <person name="Longmire A.G."/>
            <person name="Zhang H."/>
            <person name="Bayer E.A."/>
            <person name="Gilbert H.J."/>
            <person name="Larimer F."/>
            <person name="Zhulin I.B."/>
            <person name="Ekborg N.A."/>
            <person name="Lamed R."/>
            <person name="Richardson P.M."/>
            <person name="Borovok I."/>
            <person name="Hutcheson S."/>
        </authorList>
    </citation>
    <scope>NUCLEOTIDE SEQUENCE [LARGE SCALE GENOMIC DNA]</scope>
    <source>
        <strain evidence="5">2-40 / ATCC 43961 / DSM 17024</strain>
    </source>
</reference>
<dbReference type="PANTHER" id="PTHR30576">
    <property type="entry name" value="COLANIC BIOSYNTHESIS UDP-GLUCOSE LIPID CARRIER TRANSFERASE"/>
    <property type="match status" value="1"/>
</dbReference>
<keyword evidence="2" id="KW-0812">Transmembrane</keyword>
<evidence type="ECO:0000256" key="2">
    <source>
        <dbReference type="SAM" id="Phobius"/>
    </source>
</evidence>
<evidence type="ECO:0000259" key="3">
    <source>
        <dbReference type="Pfam" id="PF02397"/>
    </source>
</evidence>
<dbReference type="eggNOG" id="COG2148">
    <property type="taxonomic scope" value="Bacteria"/>
</dbReference>
<dbReference type="GeneID" id="98615400"/>
<dbReference type="KEGG" id="sde:Sde_3797"/>
<proteinExistence type="inferred from homology"/>
<dbReference type="RefSeq" id="WP_011470267.1">
    <property type="nucleotide sequence ID" value="NC_007912.1"/>
</dbReference>
<dbReference type="EMBL" id="CP000282">
    <property type="protein sequence ID" value="ABD83052.1"/>
    <property type="molecule type" value="Genomic_DNA"/>
</dbReference>
<protein>
    <submittedName>
        <fullName evidence="4">Undecaprenyl-phosphate galactosephosphotransferase</fullName>
        <ecNumber evidence="4">2.7.8.6</ecNumber>
    </submittedName>
</protein>
<dbReference type="OrthoDB" id="9808602at2"/>
<keyword evidence="5" id="KW-1185">Reference proteome</keyword>
<dbReference type="HOGENOM" id="CLU_024920_1_0_6"/>
<dbReference type="GO" id="GO:0047360">
    <property type="term" value="F:undecaprenyl-phosphate galactose phosphotransferase activity"/>
    <property type="evidence" value="ECO:0007669"/>
    <property type="project" value="UniProtKB-EC"/>
</dbReference>
<feature type="transmembrane region" description="Helical" evidence="2">
    <location>
        <begin position="34"/>
        <end position="58"/>
    </location>
</feature>
<keyword evidence="4" id="KW-0808">Transferase</keyword>
<dbReference type="AlphaFoldDB" id="Q21E27"/>
<keyword evidence="2" id="KW-1133">Transmembrane helix</keyword>
<comment type="similarity">
    <text evidence="1">Belongs to the bacterial sugar transferase family.</text>
</comment>
<sequence length="226" mass="25346">MNTTHYTRKNSLHFIAEIIGSALGRSSDAGLPVWLQQLGALLGVIALSPLLLTVYVLIKWESAGPVVFKQVRVGKHGRTFTLYKFRSMYMANDARYVDPASLASDRDGVCKKYFQDPRITRVGKFIRKYSIDELPQLWNVVRGDMVLVGPRPALPSEVAEYDFKAKRRLQVRPGLTGLWQVSGRANTTFEQQIALDSKYVAEKSLRMDLKILLLTLPAVVSAKGAY</sequence>
<evidence type="ECO:0000256" key="1">
    <source>
        <dbReference type="ARBA" id="ARBA00006464"/>
    </source>
</evidence>
<evidence type="ECO:0000313" key="5">
    <source>
        <dbReference type="Proteomes" id="UP000001947"/>
    </source>
</evidence>
<evidence type="ECO:0000313" key="4">
    <source>
        <dbReference type="EMBL" id="ABD83052.1"/>
    </source>
</evidence>
<name>Q21E27_SACD2</name>
<dbReference type="Proteomes" id="UP000001947">
    <property type="component" value="Chromosome"/>
</dbReference>